<feature type="transmembrane region" description="Helical" evidence="7">
    <location>
        <begin position="223"/>
        <end position="241"/>
    </location>
</feature>
<evidence type="ECO:0000259" key="8">
    <source>
        <dbReference type="PROSITE" id="PS50850"/>
    </source>
</evidence>
<feature type="domain" description="Major facilitator superfamily (MFS) profile" evidence="8">
    <location>
        <begin position="11"/>
        <end position="453"/>
    </location>
</feature>
<dbReference type="InterPro" id="IPR011701">
    <property type="entry name" value="MFS"/>
</dbReference>
<feature type="transmembrane region" description="Helical" evidence="7">
    <location>
        <begin position="108"/>
        <end position="127"/>
    </location>
</feature>
<dbReference type="GO" id="GO:0022857">
    <property type="term" value="F:transmembrane transporter activity"/>
    <property type="evidence" value="ECO:0007669"/>
    <property type="project" value="InterPro"/>
</dbReference>
<accession>A0A840NUF9</accession>
<dbReference type="GO" id="GO:0005886">
    <property type="term" value="C:plasma membrane"/>
    <property type="evidence" value="ECO:0007669"/>
    <property type="project" value="UniProtKB-SubCell"/>
</dbReference>
<feature type="transmembrane region" description="Helical" evidence="7">
    <location>
        <begin position="167"/>
        <end position="185"/>
    </location>
</feature>
<feature type="transmembrane region" description="Helical" evidence="7">
    <location>
        <begin position="325"/>
        <end position="342"/>
    </location>
</feature>
<dbReference type="SUPFAM" id="SSF103473">
    <property type="entry name" value="MFS general substrate transporter"/>
    <property type="match status" value="1"/>
</dbReference>
<feature type="transmembrane region" description="Helical" evidence="7">
    <location>
        <begin position="12"/>
        <end position="37"/>
    </location>
</feature>
<dbReference type="InterPro" id="IPR036259">
    <property type="entry name" value="MFS_trans_sf"/>
</dbReference>
<proteinExistence type="predicted"/>
<feature type="transmembrane region" description="Helical" evidence="7">
    <location>
        <begin position="197"/>
        <end position="217"/>
    </location>
</feature>
<comment type="caution">
    <text evidence="9">The sequence shown here is derived from an EMBL/GenBank/DDBJ whole genome shotgun (WGS) entry which is preliminary data.</text>
</comment>
<evidence type="ECO:0000256" key="3">
    <source>
        <dbReference type="ARBA" id="ARBA00022475"/>
    </source>
</evidence>
<keyword evidence="5 7" id="KW-1133">Transmembrane helix</keyword>
<keyword evidence="2" id="KW-0813">Transport</keyword>
<dbReference type="PROSITE" id="PS50850">
    <property type="entry name" value="MFS"/>
    <property type="match status" value="1"/>
</dbReference>
<dbReference type="PANTHER" id="PTHR42718:SF46">
    <property type="entry name" value="BLR6921 PROTEIN"/>
    <property type="match status" value="1"/>
</dbReference>
<feature type="transmembrane region" description="Helical" evidence="7">
    <location>
        <begin position="292"/>
        <end position="313"/>
    </location>
</feature>
<evidence type="ECO:0000256" key="6">
    <source>
        <dbReference type="ARBA" id="ARBA00023136"/>
    </source>
</evidence>
<dbReference type="AlphaFoldDB" id="A0A840NUF9"/>
<evidence type="ECO:0000256" key="7">
    <source>
        <dbReference type="SAM" id="Phobius"/>
    </source>
</evidence>
<sequence>MLEFKTDHSSSKAFALLGAVQIALIGGITLIAVPLPAIQRDFGLTQAELALVSAAYGLPFAGLLLLGGRLADRLGPRRVFLAGVALFGLASVAGGLAPGYGVLLTARFAQGAGAALTAPAAVALVTLLHPDPVARGRAFALWGTLSVTGATTGSLAGGLIASATSTWRWTFAVPVAAALAALLRHRVLPAARERPPAGSLDALGAALATAGLVALSYGLLDGVSPLATGAGVALLAAFLLVEGRIAADPLLPLPFLLNPRRLSALAAIMVTAAASATSAFLLNLWLQQVRGLSPAVTSLILAPTVLIVAMGPVSARLIARYGPRAVTTVGLALGAVSMLLLSRLDDQAAVLCGLALFSFGGGMAFSGATVSALTGAPPGRAGVAGGLANTAMEIGPTAGLAGLVAVAAARTASLGHLGPARATLGGYTLALVVMAAVMILTALLFLITSRESRKDRS</sequence>
<dbReference type="InterPro" id="IPR020846">
    <property type="entry name" value="MFS_dom"/>
</dbReference>
<feature type="transmembrane region" description="Helical" evidence="7">
    <location>
        <begin position="348"/>
        <end position="373"/>
    </location>
</feature>
<evidence type="ECO:0000256" key="2">
    <source>
        <dbReference type="ARBA" id="ARBA00022448"/>
    </source>
</evidence>
<dbReference type="PANTHER" id="PTHR42718">
    <property type="entry name" value="MAJOR FACILITATOR SUPERFAMILY MULTIDRUG TRANSPORTER MFSC"/>
    <property type="match status" value="1"/>
</dbReference>
<dbReference type="RefSeq" id="WP_185047333.1">
    <property type="nucleotide sequence ID" value="NZ_BAABIX010000006.1"/>
</dbReference>
<evidence type="ECO:0000313" key="9">
    <source>
        <dbReference type="EMBL" id="MBB5130439.1"/>
    </source>
</evidence>
<keyword evidence="3" id="KW-1003">Cell membrane</keyword>
<dbReference type="EMBL" id="JACHGN010000001">
    <property type="protein sequence ID" value="MBB5130439.1"/>
    <property type="molecule type" value="Genomic_DNA"/>
</dbReference>
<feature type="transmembrane region" description="Helical" evidence="7">
    <location>
        <begin position="49"/>
        <end position="67"/>
    </location>
</feature>
<feature type="transmembrane region" description="Helical" evidence="7">
    <location>
        <begin position="262"/>
        <end position="286"/>
    </location>
</feature>
<evidence type="ECO:0000313" key="10">
    <source>
        <dbReference type="Proteomes" id="UP000578449"/>
    </source>
</evidence>
<keyword evidence="6 7" id="KW-0472">Membrane</keyword>
<comment type="subcellular location">
    <subcellularLocation>
        <location evidence="1">Cell membrane</location>
        <topology evidence="1">Multi-pass membrane protein</topology>
    </subcellularLocation>
</comment>
<reference evidence="9 10" key="1">
    <citation type="submission" date="2020-08" db="EMBL/GenBank/DDBJ databases">
        <title>Genomic Encyclopedia of Type Strains, Phase IV (KMG-IV): sequencing the most valuable type-strain genomes for metagenomic binning, comparative biology and taxonomic classification.</title>
        <authorList>
            <person name="Goeker M."/>
        </authorList>
    </citation>
    <scope>NUCLEOTIDE SEQUENCE [LARGE SCALE GENOMIC DNA]</scope>
    <source>
        <strain evidence="9 10">DSM 45615</strain>
    </source>
</reference>
<name>A0A840NUF9_9ACTN</name>
<keyword evidence="4 7" id="KW-0812">Transmembrane</keyword>
<protein>
    <submittedName>
        <fullName evidence="9">MFS family permease</fullName>
    </submittedName>
</protein>
<evidence type="ECO:0000256" key="1">
    <source>
        <dbReference type="ARBA" id="ARBA00004651"/>
    </source>
</evidence>
<dbReference type="Pfam" id="PF07690">
    <property type="entry name" value="MFS_1"/>
    <property type="match status" value="1"/>
</dbReference>
<organism evidence="9 10">
    <name type="scientific">Thermocatellispora tengchongensis</name>
    <dbReference type="NCBI Taxonomy" id="1073253"/>
    <lineage>
        <taxon>Bacteria</taxon>
        <taxon>Bacillati</taxon>
        <taxon>Actinomycetota</taxon>
        <taxon>Actinomycetes</taxon>
        <taxon>Streptosporangiales</taxon>
        <taxon>Streptosporangiaceae</taxon>
        <taxon>Thermocatellispora</taxon>
    </lineage>
</organism>
<feature type="transmembrane region" description="Helical" evidence="7">
    <location>
        <begin position="79"/>
        <end position="102"/>
    </location>
</feature>
<dbReference type="Proteomes" id="UP000578449">
    <property type="component" value="Unassembled WGS sequence"/>
</dbReference>
<dbReference type="Gene3D" id="1.20.1250.20">
    <property type="entry name" value="MFS general substrate transporter like domains"/>
    <property type="match status" value="1"/>
</dbReference>
<keyword evidence="10" id="KW-1185">Reference proteome</keyword>
<evidence type="ECO:0000256" key="4">
    <source>
        <dbReference type="ARBA" id="ARBA00022692"/>
    </source>
</evidence>
<feature type="transmembrane region" description="Helical" evidence="7">
    <location>
        <begin position="424"/>
        <end position="447"/>
    </location>
</feature>
<dbReference type="Gene3D" id="1.20.1720.10">
    <property type="entry name" value="Multidrug resistance protein D"/>
    <property type="match status" value="1"/>
</dbReference>
<gene>
    <name evidence="9" type="ORF">HNP84_000127</name>
</gene>
<evidence type="ECO:0000256" key="5">
    <source>
        <dbReference type="ARBA" id="ARBA00022989"/>
    </source>
</evidence>
<feature type="transmembrane region" description="Helical" evidence="7">
    <location>
        <begin position="139"/>
        <end position="161"/>
    </location>
</feature>